<protein>
    <submittedName>
        <fullName evidence="2">Uncharacterized protein</fullName>
    </submittedName>
</protein>
<keyword evidence="3" id="KW-1185">Reference proteome</keyword>
<evidence type="ECO:0000256" key="1">
    <source>
        <dbReference type="SAM" id="MobiDB-lite"/>
    </source>
</evidence>
<evidence type="ECO:0000313" key="2">
    <source>
        <dbReference type="EMBL" id="GHJ32859.1"/>
    </source>
</evidence>
<gene>
    <name evidence="2" type="ORF">TPA0910_72920</name>
</gene>
<proteinExistence type="predicted"/>
<name>A0ABQ3UBA0_STRHY</name>
<evidence type="ECO:0000313" key="3">
    <source>
        <dbReference type="Proteomes" id="UP001054854"/>
    </source>
</evidence>
<dbReference type="Proteomes" id="UP001054854">
    <property type="component" value="Unassembled WGS sequence"/>
</dbReference>
<organism evidence="2 3">
    <name type="scientific">Streptomyces hygroscopicus</name>
    <dbReference type="NCBI Taxonomy" id="1912"/>
    <lineage>
        <taxon>Bacteria</taxon>
        <taxon>Bacillati</taxon>
        <taxon>Actinomycetota</taxon>
        <taxon>Actinomycetes</taxon>
        <taxon>Kitasatosporales</taxon>
        <taxon>Streptomycetaceae</taxon>
        <taxon>Streptomyces</taxon>
        <taxon>Streptomyces violaceusniger group</taxon>
    </lineage>
</organism>
<accession>A0ABQ3UBA0</accession>
<reference evidence="2" key="1">
    <citation type="submission" date="2024-05" db="EMBL/GenBank/DDBJ databases">
        <title>Whole genome shotgun sequence of Streptomyces hygroscopicus NBRC 113678.</title>
        <authorList>
            <person name="Komaki H."/>
            <person name="Tamura T."/>
        </authorList>
    </citation>
    <scope>NUCLEOTIDE SEQUENCE</scope>
    <source>
        <strain evidence="2">N11-34</strain>
    </source>
</reference>
<dbReference type="EMBL" id="BNEK01000005">
    <property type="protein sequence ID" value="GHJ32859.1"/>
    <property type="molecule type" value="Genomic_DNA"/>
</dbReference>
<sequence>MVAAEPVMCSTSRFCTVSCIQVPTLDTRFAADHHRMARWRRLRHGVRVPRSGERGLGMRGGREKEVIARSRRCFRYGATGRAPSGARPSGGAVPRVSNAPCSQTTPEYRESSRGGFPHIPDMTCSGR</sequence>
<comment type="caution">
    <text evidence="2">The sequence shown here is derived from an EMBL/GenBank/DDBJ whole genome shotgun (WGS) entry which is preliminary data.</text>
</comment>
<feature type="region of interest" description="Disordered" evidence="1">
    <location>
        <begin position="78"/>
        <end position="127"/>
    </location>
</feature>